<keyword evidence="2" id="KW-1185">Reference proteome</keyword>
<dbReference type="EMBL" id="ML994626">
    <property type="protein sequence ID" value="KAF2187579.1"/>
    <property type="molecule type" value="Genomic_DNA"/>
</dbReference>
<proteinExistence type="predicted"/>
<evidence type="ECO:0000313" key="2">
    <source>
        <dbReference type="Proteomes" id="UP000800200"/>
    </source>
</evidence>
<organism evidence="1 2">
    <name type="scientific">Zopfia rhizophila CBS 207.26</name>
    <dbReference type="NCBI Taxonomy" id="1314779"/>
    <lineage>
        <taxon>Eukaryota</taxon>
        <taxon>Fungi</taxon>
        <taxon>Dikarya</taxon>
        <taxon>Ascomycota</taxon>
        <taxon>Pezizomycotina</taxon>
        <taxon>Dothideomycetes</taxon>
        <taxon>Dothideomycetes incertae sedis</taxon>
        <taxon>Zopfiaceae</taxon>
        <taxon>Zopfia</taxon>
    </lineage>
</organism>
<dbReference type="Proteomes" id="UP000800200">
    <property type="component" value="Unassembled WGS sequence"/>
</dbReference>
<sequence length="64" mass="7106">MHRAPRQSPLALEKYVDLGSRFCAGVICDSRIELGRHAFGHSDAGCSGLDSDFCCGFMERGWER</sequence>
<dbReference type="AlphaFoldDB" id="A0A6A6EAM6"/>
<gene>
    <name evidence="1" type="ORF">K469DRAFT_704480</name>
</gene>
<reference evidence="1" key="1">
    <citation type="journal article" date="2020" name="Stud. Mycol.">
        <title>101 Dothideomycetes genomes: a test case for predicting lifestyles and emergence of pathogens.</title>
        <authorList>
            <person name="Haridas S."/>
            <person name="Albert R."/>
            <person name="Binder M."/>
            <person name="Bloem J."/>
            <person name="Labutti K."/>
            <person name="Salamov A."/>
            <person name="Andreopoulos B."/>
            <person name="Baker S."/>
            <person name="Barry K."/>
            <person name="Bills G."/>
            <person name="Bluhm B."/>
            <person name="Cannon C."/>
            <person name="Castanera R."/>
            <person name="Culley D."/>
            <person name="Daum C."/>
            <person name="Ezra D."/>
            <person name="Gonzalez J."/>
            <person name="Henrissat B."/>
            <person name="Kuo A."/>
            <person name="Liang C."/>
            <person name="Lipzen A."/>
            <person name="Lutzoni F."/>
            <person name="Magnuson J."/>
            <person name="Mondo S."/>
            <person name="Nolan M."/>
            <person name="Ohm R."/>
            <person name="Pangilinan J."/>
            <person name="Park H.-J."/>
            <person name="Ramirez L."/>
            <person name="Alfaro M."/>
            <person name="Sun H."/>
            <person name="Tritt A."/>
            <person name="Yoshinaga Y."/>
            <person name="Zwiers L.-H."/>
            <person name="Turgeon B."/>
            <person name="Goodwin S."/>
            <person name="Spatafora J."/>
            <person name="Crous P."/>
            <person name="Grigoriev I."/>
        </authorList>
    </citation>
    <scope>NUCLEOTIDE SEQUENCE</scope>
    <source>
        <strain evidence="1">CBS 207.26</strain>
    </source>
</reference>
<accession>A0A6A6EAM6</accession>
<name>A0A6A6EAM6_9PEZI</name>
<evidence type="ECO:0000313" key="1">
    <source>
        <dbReference type="EMBL" id="KAF2187579.1"/>
    </source>
</evidence>
<protein>
    <submittedName>
        <fullName evidence="1">Uncharacterized protein</fullName>
    </submittedName>
</protein>